<comment type="caution">
    <text evidence="1">The sequence shown here is derived from an EMBL/GenBank/DDBJ whole genome shotgun (WGS) entry which is preliminary data.</text>
</comment>
<sequence length="320" mass="37690">SCTPSPRIIKLHGTVPSHIPFIFTEEDYRTYPKKFAPFVNTVQQIMMESTVLLLGFSGDDPNFLQWSGWVRDNLGDSAPKIYLAGWLGLSPHRRRMLENNNVVPIDIANHPKAHEWPEHLRHQYATEWIIKTLQYGQSYKSKYWPSTHNYTDSVINDYLYPIEKNIQNTPKSDSRIGLSDPISLEKFREILEIWEHNRSIYPDWIVLPIEKHPILDLSIQYWENEFLFKYDDLSDDEKFKFLTEIIWLYQIKLVPLPQEIDKKWCTFAKKINFTEKTINGVSKTSEWSKIQLGYINNSLYSLTTSRLALDDEAFNNKLLD</sequence>
<dbReference type="Pfam" id="PF13289">
    <property type="entry name" value="SIR2_2"/>
    <property type="match status" value="1"/>
</dbReference>
<gene>
    <name evidence="1" type="ORF">IAG11_20730</name>
</gene>
<reference evidence="1" key="1">
    <citation type="submission" date="2020-08" db="EMBL/GenBank/DDBJ databases">
        <title>Diversity of carbapenem-resistant Acinetobacter baumannii and bacteriophage-mediated spread of the Oxa23 carbapenemase.</title>
        <authorList>
            <person name="Abouelfetouh A."/>
            <person name="Mattock J."/>
            <person name="Turner D."/>
            <person name="Li E."/>
            <person name="Evans B.A."/>
        </authorList>
    </citation>
    <scope>NUCLEOTIDE SEQUENCE</scope>
    <source>
        <strain evidence="1">A86</strain>
    </source>
</reference>
<dbReference type="RefSeq" id="WP_188147597.1">
    <property type="nucleotide sequence ID" value="NZ_JACSVK010000301.1"/>
</dbReference>
<protein>
    <submittedName>
        <fullName evidence="1">SIR2 family protein</fullName>
    </submittedName>
</protein>
<dbReference type="AlphaFoldDB" id="A0A8I0FCI6"/>
<evidence type="ECO:0000313" key="2">
    <source>
        <dbReference type="Proteomes" id="UP000634608"/>
    </source>
</evidence>
<dbReference type="EMBL" id="JACSVK010000301">
    <property type="protein sequence ID" value="MBD0222267.1"/>
    <property type="molecule type" value="Genomic_DNA"/>
</dbReference>
<evidence type="ECO:0000313" key="1">
    <source>
        <dbReference type="EMBL" id="MBD0222267.1"/>
    </source>
</evidence>
<name>A0A8I0FCI6_ACIBA</name>
<organism evidence="1 2">
    <name type="scientific">Acinetobacter baumannii</name>
    <dbReference type="NCBI Taxonomy" id="470"/>
    <lineage>
        <taxon>Bacteria</taxon>
        <taxon>Pseudomonadati</taxon>
        <taxon>Pseudomonadota</taxon>
        <taxon>Gammaproteobacteria</taxon>
        <taxon>Moraxellales</taxon>
        <taxon>Moraxellaceae</taxon>
        <taxon>Acinetobacter</taxon>
        <taxon>Acinetobacter calcoaceticus/baumannii complex</taxon>
    </lineage>
</organism>
<proteinExistence type="predicted"/>
<feature type="non-terminal residue" evidence="1">
    <location>
        <position position="320"/>
    </location>
</feature>
<feature type="non-terminal residue" evidence="1">
    <location>
        <position position="1"/>
    </location>
</feature>
<accession>A0A8I0FCI6</accession>
<dbReference type="Proteomes" id="UP000634608">
    <property type="component" value="Unassembled WGS sequence"/>
</dbReference>